<dbReference type="NCBIfam" id="NF033516">
    <property type="entry name" value="transpos_IS3"/>
    <property type="match status" value="1"/>
</dbReference>
<dbReference type="GO" id="GO:0015074">
    <property type="term" value="P:DNA integration"/>
    <property type="evidence" value="ECO:0007669"/>
    <property type="project" value="InterPro"/>
</dbReference>
<proteinExistence type="predicted"/>
<feature type="compositionally biased region" description="Basic residues" evidence="1">
    <location>
        <begin position="15"/>
        <end position="24"/>
    </location>
</feature>
<dbReference type="PANTHER" id="PTHR46889">
    <property type="entry name" value="TRANSPOSASE INSF FOR INSERTION SEQUENCE IS3B-RELATED"/>
    <property type="match status" value="1"/>
</dbReference>
<dbReference type="KEGG" id="ark:D6B99_00275"/>
<feature type="domain" description="Integrase catalytic" evidence="2">
    <location>
        <begin position="155"/>
        <end position="319"/>
    </location>
</feature>
<evidence type="ECO:0000313" key="4">
    <source>
        <dbReference type="Proteomes" id="UP000266118"/>
    </source>
</evidence>
<reference evidence="3 4" key="1">
    <citation type="submission" date="2018-09" db="EMBL/GenBank/DDBJ databases">
        <title>Arachidicoccus sp. nov., a bacterium isolated from soil.</title>
        <authorList>
            <person name="Weon H.-Y."/>
            <person name="Kwon S.-W."/>
            <person name="Lee S.A."/>
        </authorList>
    </citation>
    <scope>NUCLEOTIDE SEQUENCE [LARGE SCALE GENOMIC DNA]</scope>
    <source>
        <strain evidence="3 4">KIS59-12</strain>
    </source>
</reference>
<dbReference type="RefSeq" id="WP_119983949.1">
    <property type="nucleotide sequence ID" value="NZ_CP032489.1"/>
</dbReference>
<dbReference type="GO" id="GO:0003676">
    <property type="term" value="F:nucleic acid binding"/>
    <property type="evidence" value="ECO:0007669"/>
    <property type="project" value="InterPro"/>
</dbReference>
<dbReference type="InterPro" id="IPR012337">
    <property type="entry name" value="RNaseH-like_sf"/>
</dbReference>
<evidence type="ECO:0000256" key="1">
    <source>
        <dbReference type="SAM" id="MobiDB-lite"/>
    </source>
</evidence>
<evidence type="ECO:0000259" key="2">
    <source>
        <dbReference type="PROSITE" id="PS50994"/>
    </source>
</evidence>
<dbReference type="PROSITE" id="PS50994">
    <property type="entry name" value="INTEGRASE"/>
    <property type="match status" value="1"/>
</dbReference>
<dbReference type="InterPro" id="IPR050900">
    <property type="entry name" value="Transposase_IS3/IS150/IS904"/>
</dbReference>
<name>A0A386HKP9_9BACT</name>
<protein>
    <submittedName>
        <fullName evidence="3">IS3 family transposase</fullName>
    </submittedName>
</protein>
<dbReference type="AlphaFoldDB" id="A0A386HKP9"/>
<feature type="region of interest" description="Disordered" evidence="1">
    <location>
        <begin position="1"/>
        <end position="25"/>
    </location>
</feature>
<dbReference type="InterPro" id="IPR048020">
    <property type="entry name" value="Transpos_IS3"/>
</dbReference>
<accession>A0A386HKP9</accession>
<dbReference type="Pfam" id="PF13333">
    <property type="entry name" value="rve_2"/>
    <property type="match status" value="1"/>
</dbReference>
<dbReference type="OrthoDB" id="9815231at2"/>
<dbReference type="InterPro" id="IPR036397">
    <property type="entry name" value="RNaseH_sf"/>
</dbReference>
<sequence>MKNPSLRKGTSGNKTGKRNTKKSTGHFLQKRTEYYEFIKSNERNYSVIKMCKVLHISSSAYYRWRKCPDKNQSPASKALEQKVVEVYNCSHKRYGSPRIKAELNNNGLQISLKTVAKIMRRRGLKSIVRKRYRVCTTDSNHSYPVSENLLNRDFSTDLPSRKWVSDLTNIPTYEGWLYVTIVMDLFDRKVIGWSFSSDMRACNTTVRALQMALINPSAGKEMLFHSDRGVQYACELFRKKIASWNITQSMSRKGNCWDNAPSESFFKTLKTELVYQQTFGTRKEAGSAIFDFIEIWYNRKRRHSSLNYQTPYEKEIKYLNRYA</sequence>
<dbReference type="Gene3D" id="3.30.420.10">
    <property type="entry name" value="Ribonuclease H-like superfamily/Ribonuclease H"/>
    <property type="match status" value="1"/>
</dbReference>
<dbReference type="EMBL" id="CP032489">
    <property type="protein sequence ID" value="AYD46189.1"/>
    <property type="molecule type" value="Genomic_DNA"/>
</dbReference>
<dbReference type="InterPro" id="IPR025948">
    <property type="entry name" value="HTH-like_dom"/>
</dbReference>
<dbReference type="InterPro" id="IPR001584">
    <property type="entry name" value="Integrase_cat-core"/>
</dbReference>
<dbReference type="Proteomes" id="UP000266118">
    <property type="component" value="Chromosome"/>
</dbReference>
<gene>
    <name evidence="3" type="ORF">D6B99_00275</name>
</gene>
<dbReference type="SUPFAM" id="SSF53098">
    <property type="entry name" value="Ribonuclease H-like"/>
    <property type="match status" value="1"/>
</dbReference>
<organism evidence="3 4">
    <name type="scientific">Arachidicoccus soli</name>
    <dbReference type="NCBI Taxonomy" id="2341117"/>
    <lineage>
        <taxon>Bacteria</taxon>
        <taxon>Pseudomonadati</taxon>
        <taxon>Bacteroidota</taxon>
        <taxon>Chitinophagia</taxon>
        <taxon>Chitinophagales</taxon>
        <taxon>Chitinophagaceae</taxon>
        <taxon>Arachidicoccus</taxon>
    </lineage>
</organism>
<evidence type="ECO:0000313" key="3">
    <source>
        <dbReference type="EMBL" id="AYD46189.1"/>
    </source>
</evidence>
<keyword evidence="4" id="KW-1185">Reference proteome</keyword>
<dbReference type="Pfam" id="PF13276">
    <property type="entry name" value="HTH_21"/>
    <property type="match status" value="1"/>
</dbReference>
<dbReference type="Pfam" id="PF00665">
    <property type="entry name" value="rve"/>
    <property type="match status" value="1"/>
</dbReference>
<dbReference type="PANTHER" id="PTHR46889:SF4">
    <property type="entry name" value="TRANSPOSASE INSO FOR INSERTION SEQUENCE ELEMENT IS911B-RELATED"/>
    <property type="match status" value="1"/>
</dbReference>